<dbReference type="Proteomes" id="UP000680158">
    <property type="component" value="Unassembled WGS sequence"/>
</dbReference>
<keyword evidence="3" id="KW-1185">Reference proteome</keyword>
<accession>A0A941I2Y2</accession>
<comment type="caution">
    <text evidence="2">The sequence shown here is derived from an EMBL/GenBank/DDBJ whole genome shotgun (WGS) entry which is preliminary data.</text>
</comment>
<dbReference type="RefSeq" id="WP_212683727.1">
    <property type="nucleotide sequence ID" value="NZ_JAGSPM010000003.1"/>
</dbReference>
<sequence>MAFKKHLQLKCLSIALLSAFVTTTPNLSIAAQAPSSATITASKLQTKKQLDQLADAFYESRAKFDPLLYASINGDNRYDNQLAISIAPQNRAKQFALMHKMQAQLKRISKAQLNEKDQLNYDLLAYELDSALHLEHFPEHLLPINQMDNVPSTLANFAGGDGSQPLKTVPQYYAYLARLNVLPAWVEQAIKNMREGIQKGIVQPKAITLAMLPQFKALPNANAEASIFYTPIKNMPAHFSASDKQKLSKAYSQTIRTKLTPALQRLVHFLETDYLAAGRDTSGYSALPNGAAWYQMRIKNNTTTDLTPDQIHALGLQEVARIQQQWAELGPKLGYTSAAIDLPQWVSAQDKFKSFQTDTEILDAYRAIDAQVQKKLPNLFSLLPKGKMELQLEPELSRATASDHYTPPSADGSHPGIFWPVVNDPKKYSRVSMVTLFLHEGQPGHHLHAALLKEIDLPKFRKFNTENLNSAAFTEGWALYAETLGHELGFYDNPESYFGHLNDELMRAVRLVVDTGLHAKDWTREAAIDYMQKNLGYTEAKAKNQIERYMVLPGQALSYKIGARKILELRARAQQALGPNFSLPKFHEIVIGDGTLPMPILEAQVEKWIAKNKPQ</sequence>
<organism evidence="2 3">
    <name type="scientific">Undibacterium baiyunense</name>
    <dbReference type="NCBI Taxonomy" id="2828731"/>
    <lineage>
        <taxon>Bacteria</taxon>
        <taxon>Pseudomonadati</taxon>
        <taxon>Pseudomonadota</taxon>
        <taxon>Betaproteobacteria</taxon>
        <taxon>Burkholderiales</taxon>
        <taxon>Oxalobacteraceae</taxon>
        <taxon>Undibacterium</taxon>
    </lineage>
</organism>
<feature type="chain" id="PRO_5037505952" evidence="1">
    <location>
        <begin position="31"/>
        <end position="615"/>
    </location>
</feature>
<reference evidence="2 3" key="1">
    <citation type="submission" date="2021-04" db="EMBL/GenBank/DDBJ databases">
        <title>novel species isolated from subtropical streams in China.</title>
        <authorList>
            <person name="Lu H."/>
        </authorList>
    </citation>
    <scope>NUCLEOTIDE SEQUENCE [LARGE SCALE GENOMIC DNA]</scope>
    <source>
        <strain evidence="2 3">BYS107W</strain>
    </source>
</reference>
<dbReference type="PANTHER" id="PTHR33361">
    <property type="entry name" value="GLR0591 PROTEIN"/>
    <property type="match status" value="1"/>
</dbReference>
<protein>
    <submittedName>
        <fullName evidence="2">DUF885 domain-containing protein</fullName>
    </submittedName>
</protein>
<dbReference type="EMBL" id="JAGSPM010000003">
    <property type="protein sequence ID" value="MBR7746390.1"/>
    <property type="molecule type" value="Genomic_DNA"/>
</dbReference>
<evidence type="ECO:0000256" key="1">
    <source>
        <dbReference type="SAM" id="SignalP"/>
    </source>
</evidence>
<proteinExistence type="predicted"/>
<dbReference type="InterPro" id="IPR010281">
    <property type="entry name" value="DUF885"/>
</dbReference>
<feature type="signal peptide" evidence="1">
    <location>
        <begin position="1"/>
        <end position="30"/>
    </location>
</feature>
<evidence type="ECO:0000313" key="3">
    <source>
        <dbReference type="Proteomes" id="UP000680158"/>
    </source>
</evidence>
<dbReference type="AlphaFoldDB" id="A0A941I2Y2"/>
<dbReference type="PANTHER" id="PTHR33361:SF16">
    <property type="entry name" value="DUF885 DOMAIN-CONTAINING PROTEIN"/>
    <property type="match status" value="1"/>
</dbReference>
<evidence type="ECO:0000313" key="2">
    <source>
        <dbReference type="EMBL" id="MBR7746390.1"/>
    </source>
</evidence>
<keyword evidence="1" id="KW-0732">Signal</keyword>
<dbReference type="Pfam" id="PF05960">
    <property type="entry name" value="DUF885"/>
    <property type="match status" value="1"/>
</dbReference>
<gene>
    <name evidence="2" type="ORF">KDM92_07345</name>
</gene>
<name>A0A941I2Y2_9BURK</name>